<protein>
    <submittedName>
        <fullName evidence="1">Uncharacterized protein</fullName>
    </submittedName>
</protein>
<evidence type="ECO:0000313" key="1">
    <source>
        <dbReference type="EMBL" id="TBU53588.1"/>
    </source>
</evidence>
<dbReference type="AlphaFoldDB" id="A0A4Q9PFI0"/>
<gene>
    <name evidence="1" type="ORF">BD310DRAFT_981001</name>
</gene>
<sequence length="435" mass="48446">MHHEMVDWSTSRSVLKVMQPVYALRFLPAFADLQPTAMFPISLNLGTVVLRRFLFGEDHSTVMSDEVQNACGNVVPRRAFPVEILEPIIQEAWWSTSEPLQRCNLYRTLMCVNSVVQEIAALRLPLVLSVGSSLDEKLYRTMQVHAATLQSRKAFQLRSRGPPTPEGSAHEPIRSNGPRYYQHIRLELPIHLCDDPGESPFAYRSNVPSDRILGGFWSGDHAFRVVQDLVSDCRSVSVQVHRDGTTFWVVPWALIRTLKSFPALKSVDMDYEDCFPDATISVDYDAVTRSPLTFPSVTSLRLAGRSSEFGTKRSLFQSLATTFPNLRALTVAFSIYLANLDVPAGLVSLTLEVHTRKDRVGTLEDDGLIQYGIGAALKKGLLARPPTSADTSSATPSPGTLTVCTGIEVPLWWEETQRICAKYGVRVNKVVVQMH</sequence>
<keyword evidence="2" id="KW-1185">Reference proteome</keyword>
<accession>A0A4Q9PFI0</accession>
<evidence type="ECO:0000313" key="2">
    <source>
        <dbReference type="Proteomes" id="UP000292082"/>
    </source>
</evidence>
<name>A0A4Q9PFI0_9APHY</name>
<organism evidence="1 2">
    <name type="scientific">Dichomitus squalens</name>
    <dbReference type="NCBI Taxonomy" id="114155"/>
    <lineage>
        <taxon>Eukaryota</taxon>
        <taxon>Fungi</taxon>
        <taxon>Dikarya</taxon>
        <taxon>Basidiomycota</taxon>
        <taxon>Agaricomycotina</taxon>
        <taxon>Agaricomycetes</taxon>
        <taxon>Polyporales</taxon>
        <taxon>Polyporaceae</taxon>
        <taxon>Dichomitus</taxon>
    </lineage>
</organism>
<proteinExistence type="predicted"/>
<dbReference type="EMBL" id="ML145210">
    <property type="protein sequence ID" value="TBU53588.1"/>
    <property type="molecule type" value="Genomic_DNA"/>
</dbReference>
<dbReference type="Proteomes" id="UP000292082">
    <property type="component" value="Unassembled WGS sequence"/>
</dbReference>
<reference evidence="1 2" key="1">
    <citation type="submission" date="2019-01" db="EMBL/GenBank/DDBJ databases">
        <title>Draft genome sequences of three monokaryotic isolates of the white-rot basidiomycete fungus Dichomitus squalens.</title>
        <authorList>
            <consortium name="DOE Joint Genome Institute"/>
            <person name="Lopez S.C."/>
            <person name="Andreopoulos B."/>
            <person name="Pangilinan J."/>
            <person name="Lipzen A."/>
            <person name="Riley R."/>
            <person name="Ahrendt S."/>
            <person name="Ng V."/>
            <person name="Barry K."/>
            <person name="Daum C."/>
            <person name="Grigoriev I.V."/>
            <person name="Hilden K.S."/>
            <person name="Makela M.R."/>
            <person name="de Vries R.P."/>
        </authorList>
    </citation>
    <scope>NUCLEOTIDE SEQUENCE [LARGE SCALE GENOMIC DNA]</scope>
    <source>
        <strain evidence="1 2">CBS 464.89</strain>
    </source>
</reference>